<proteinExistence type="predicted"/>
<name>A0ACB6SHP4_9PLEO</name>
<evidence type="ECO:0000313" key="1">
    <source>
        <dbReference type="EMBL" id="KAF2633701.1"/>
    </source>
</evidence>
<comment type="caution">
    <text evidence="1">The sequence shown here is derived from an EMBL/GenBank/DDBJ whole genome shotgun (WGS) entry which is preliminary data.</text>
</comment>
<organism evidence="1 2">
    <name type="scientific">Macroventuria anomochaeta</name>
    <dbReference type="NCBI Taxonomy" id="301207"/>
    <lineage>
        <taxon>Eukaryota</taxon>
        <taxon>Fungi</taxon>
        <taxon>Dikarya</taxon>
        <taxon>Ascomycota</taxon>
        <taxon>Pezizomycotina</taxon>
        <taxon>Dothideomycetes</taxon>
        <taxon>Pleosporomycetidae</taxon>
        <taxon>Pleosporales</taxon>
        <taxon>Pleosporineae</taxon>
        <taxon>Didymellaceae</taxon>
        <taxon>Macroventuria</taxon>
    </lineage>
</organism>
<reference evidence="1" key="1">
    <citation type="journal article" date="2020" name="Stud. Mycol.">
        <title>101 Dothideomycetes genomes: a test case for predicting lifestyles and emergence of pathogens.</title>
        <authorList>
            <person name="Haridas S."/>
            <person name="Albert R."/>
            <person name="Binder M."/>
            <person name="Bloem J."/>
            <person name="Labutti K."/>
            <person name="Salamov A."/>
            <person name="Andreopoulos B."/>
            <person name="Baker S."/>
            <person name="Barry K."/>
            <person name="Bills G."/>
            <person name="Bluhm B."/>
            <person name="Cannon C."/>
            <person name="Castanera R."/>
            <person name="Culley D."/>
            <person name="Daum C."/>
            <person name="Ezra D."/>
            <person name="Gonzalez J."/>
            <person name="Henrissat B."/>
            <person name="Kuo A."/>
            <person name="Liang C."/>
            <person name="Lipzen A."/>
            <person name="Lutzoni F."/>
            <person name="Magnuson J."/>
            <person name="Mondo S."/>
            <person name="Nolan M."/>
            <person name="Ohm R."/>
            <person name="Pangilinan J."/>
            <person name="Park H.-J."/>
            <person name="Ramirez L."/>
            <person name="Alfaro M."/>
            <person name="Sun H."/>
            <person name="Tritt A."/>
            <person name="Yoshinaga Y."/>
            <person name="Zwiers L.-H."/>
            <person name="Turgeon B."/>
            <person name="Goodwin S."/>
            <person name="Spatafora J."/>
            <person name="Crous P."/>
            <person name="Grigoriev I."/>
        </authorList>
    </citation>
    <scope>NUCLEOTIDE SEQUENCE</scope>
    <source>
        <strain evidence="1">CBS 525.71</strain>
    </source>
</reference>
<sequence>MATKSTSTSPGASVLPPQDFLLLVKWQKEHAPGSDIGQVCDALEYYRFIKHRDALIGGNIPPPVPYRSHTASECGHAYHPSDISMNELCPVCEVAAHLSFLQAITVAWNKVGGPRLLPGIYVTKKSGVSLRAGWHMARLQLQELLDMFDILVMYEEDWEAKHPFEAAAARRTNCASAAIKLAQEESTYPAHLSPPTTNTNKTKPIRAKKTVTFAAEVHTKDDGYISRSATRFTHDRPRNVYCRSSLTYEPGEHVCPANSEYIDTSQASLVCANISNLKIYITDDEGAFDGLQANPQFYGEFVGDHQGIVGLHERVDDISRLMHTFLTQDEHRGSIWR</sequence>
<accession>A0ACB6SHP4</accession>
<dbReference type="EMBL" id="MU006701">
    <property type="protein sequence ID" value="KAF2633701.1"/>
    <property type="molecule type" value="Genomic_DNA"/>
</dbReference>
<keyword evidence="2" id="KW-1185">Reference proteome</keyword>
<dbReference type="Proteomes" id="UP000799754">
    <property type="component" value="Unassembled WGS sequence"/>
</dbReference>
<protein>
    <submittedName>
        <fullName evidence="1">Uncharacterized protein</fullName>
    </submittedName>
</protein>
<evidence type="ECO:0000313" key="2">
    <source>
        <dbReference type="Proteomes" id="UP000799754"/>
    </source>
</evidence>
<gene>
    <name evidence="1" type="ORF">BU25DRAFT_464915</name>
</gene>